<dbReference type="GO" id="GO:0016747">
    <property type="term" value="F:acyltransferase activity, transferring groups other than amino-acyl groups"/>
    <property type="evidence" value="ECO:0007669"/>
    <property type="project" value="InterPro"/>
</dbReference>
<dbReference type="CDD" id="cd04301">
    <property type="entry name" value="NAT_SF"/>
    <property type="match status" value="1"/>
</dbReference>
<gene>
    <name evidence="4" type="ORF">BAL341_1262</name>
</gene>
<evidence type="ECO:0000259" key="3">
    <source>
        <dbReference type="PROSITE" id="PS51186"/>
    </source>
</evidence>
<keyword evidence="2" id="KW-0012">Acyltransferase</keyword>
<feature type="domain" description="N-acetyltransferase" evidence="3">
    <location>
        <begin position="5"/>
        <end position="146"/>
    </location>
</feature>
<organism evidence="4">
    <name type="scientific">Rheinheimera sp. BAL341</name>
    <dbReference type="NCBI Taxonomy" id="1708203"/>
    <lineage>
        <taxon>Bacteria</taxon>
        <taxon>Pseudomonadati</taxon>
        <taxon>Pseudomonadota</taxon>
        <taxon>Gammaproteobacteria</taxon>
        <taxon>Chromatiales</taxon>
        <taxon>Chromatiaceae</taxon>
        <taxon>Rheinheimera</taxon>
    </lineage>
</organism>
<keyword evidence="1 4" id="KW-0808">Transferase</keyword>
<dbReference type="InterPro" id="IPR016181">
    <property type="entry name" value="Acyl_CoA_acyltransferase"/>
</dbReference>
<name>A0A486XNI4_9GAMM</name>
<dbReference type="PANTHER" id="PTHR43877">
    <property type="entry name" value="AMINOALKYLPHOSPHONATE N-ACETYLTRANSFERASE-RELATED-RELATED"/>
    <property type="match status" value="1"/>
</dbReference>
<evidence type="ECO:0000256" key="2">
    <source>
        <dbReference type="ARBA" id="ARBA00023315"/>
    </source>
</evidence>
<dbReference type="PANTHER" id="PTHR43877:SF2">
    <property type="entry name" value="AMINOALKYLPHOSPHONATE N-ACETYLTRANSFERASE-RELATED"/>
    <property type="match status" value="1"/>
</dbReference>
<accession>A0A486XNI4</accession>
<dbReference type="Pfam" id="PF09500">
    <property type="entry name" value="YiiD_C"/>
    <property type="match status" value="1"/>
</dbReference>
<dbReference type="InterPro" id="IPR012660">
    <property type="entry name" value="YiiD_C"/>
</dbReference>
<proteinExistence type="predicted"/>
<evidence type="ECO:0000313" key="4">
    <source>
        <dbReference type="EMBL" id="VHO03112.1"/>
    </source>
</evidence>
<evidence type="ECO:0000256" key="1">
    <source>
        <dbReference type="ARBA" id="ARBA00022679"/>
    </source>
</evidence>
<dbReference type="Pfam" id="PF00583">
    <property type="entry name" value="Acetyltransf_1"/>
    <property type="match status" value="1"/>
</dbReference>
<dbReference type="PROSITE" id="PS51186">
    <property type="entry name" value="GNAT"/>
    <property type="match status" value="1"/>
</dbReference>
<reference evidence="4" key="1">
    <citation type="submission" date="2019-04" db="EMBL/GenBank/DDBJ databases">
        <authorList>
            <person name="Brambilla D."/>
        </authorList>
    </citation>
    <scope>NUCLEOTIDE SEQUENCE</scope>
    <source>
        <strain evidence="4">BAL1</strain>
    </source>
</reference>
<dbReference type="AlphaFoldDB" id="A0A486XNI4"/>
<dbReference type="SUPFAM" id="SSF55729">
    <property type="entry name" value="Acyl-CoA N-acyltransferases (Nat)"/>
    <property type="match status" value="1"/>
</dbReference>
<dbReference type="SUPFAM" id="SSF54637">
    <property type="entry name" value="Thioesterase/thiol ester dehydrase-isomerase"/>
    <property type="match status" value="1"/>
</dbReference>
<protein>
    <submittedName>
        <fullName evidence="4">GNAT family acetyltransferase YiiD potentially involved in tRNA processing</fullName>
    </submittedName>
</protein>
<dbReference type="Gene3D" id="3.10.129.10">
    <property type="entry name" value="Hotdog Thioesterase"/>
    <property type="match status" value="1"/>
</dbReference>
<dbReference type="EMBL" id="CAAJGR010000078">
    <property type="protein sequence ID" value="VHO03112.1"/>
    <property type="molecule type" value="Genomic_DNA"/>
</dbReference>
<dbReference type="Gene3D" id="3.40.630.30">
    <property type="match status" value="1"/>
</dbReference>
<dbReference type="InterPro" id="IPR029069">
    <property type="entry name" value="HotDog_dom_sf"/>
</dbReference>
<sequence length="303" mass="33693">MRHWQLVSPKTTEDWQKYYQLRFDVLRAPWQQPVGSERDELEADAFHLMLITENGQVAAVGRLHQLNADSAQVRYMAVAEPYRGKGAGSRVLAGLEAQAAAWGCSYVKLNARDSALAFYQGYGYRIVEEAPTQFGIRHLVMQKPVRLSATAGQFQQWCQQLSRTWQQTIPLSQYMQLDITSFDGNALCCNAPLAPNINLHQTMFAGSIYALATLTGWGMLYLQLQAYGLTGDQVLADASIKYLRPVAAEPMARCTLQDCVGDLSGLAQAKKVRQRIKVDIYSADQLAAQFIGHYAVLPAKVGI</sequence>
<dbReference type="InterPro" id="IPR000182">
    <property type="entry name" value="GNAT_dom"/>
</dbReference>
<dbReference type="NCBIfam" id="TIGR02447">
    <property type="entry name" value="yiiD_Cterm"/>
    <property type="match status" value="1"/>
</dbReference>
<dbReference type="InterPro" id="IPR050832">
    <property type="entry name" value="Bact_Acetyltransf"/>
</dbReference>